<evidence type="ECO:0000256" key="4">
    <source>
        <dbReference type="ARBA" id="ARBA00023004"/>
    </source>
</evidence>
<dbReference type="PANTHER" id="PTHR10209:SF714">
    <property type="entry name" value="1-AMINOCYCLOPROPANE-1-CARBOXYLATE OXIDASE HOMOLOG 11-RELATED"/>
    <property type="match status" value="1"/>
</dbReference>
<sequence length="469" mass="53025">MVVSSNNGHYDWAKEVKEFDETKAGVKGLVDAGVAKLPRLFVHPPEILQSHPKLNGVNLDLPTIDLQGLGARRREVVEEIRKAAGEWGFFRIVNHGVPLETMDAMLAAVKRFHEQPTEEKMRWYSADVRKQVKLNSNLPSRVNDSASWRDILSCVFSDDQLHPEDLPSACRKEVQQYVKYMIELREIMAELLSEALGLRSDYLSSIECMKSEALACLYYPKCPEPEKTLGTPKHSDTTFLTLLMQDTPVASKSCTTITGSMSLRSVELLLPILVISCRKEVPEYVKYMIELREIMAELLSEALGLRSDYLSSIECMKSESLACLYYPKCPEPEKTLGTPKHSDTTFLTLLMQDTTGGLQILHDDHWVDVPPVRGALVANIGDLMQIISNDKFISVEHRVVAQPVGPRISVACFFTPSLRAGAKPFGPIKELVSDENPAIYREFMFREYYQHYKTRLQGVESALLHYKIR</sequence>
<proteinExistence type="inferred from homology"/>
<dbReference type="AlphaFoldDB" id="A0AAW2Y114"/>
<comment type="similarity">
    <text evidence="1 5">Belongs to the iron/ascorbate-dependent oxidoreductase family.</text>
</comment>
<reference evidence="7" key="1">
    <citation type="submission" date="2020-06" db="EMBL/GenBank/DDBJ databases">
        <authorList>
            <person name="Li T."/>
            <person name="Hu X."/>
            <person name="Zhang T."/>
            <person name="Song X."/>
            <person name="Zhang H."/>
            <person name="Dai N."/>
            <person name="Sheng W."/>
            <person name="Hou X."/>
            <person name="Wei L."/>
        </authorList>
    </citation>
    <scope>NUCLEOTIDE SEQUENCE</scope>
    <source>
        <strain evidence="7">KEN1</strain>
        <tissue evidence="7">Leaf</tissue>
    </source>
</reference>
<comment type="caution">
    <text evidence="7">The sequence shown here is derived from an EMBL/GenBank/DDBJ whole genome shotgun (WGS) entry which is preliminary data.</text>
</comment>
<dbReference type="PROSITE" id="PS51471">
    <property type="entry name" value="FE2OG_OXY"/>
    <property type="match status" value="1"/>
</dbReference>
<dbReference type="GO" id="GO:0016706">
    <property type="term" value="F:2-oxoglutarate-dependent dioxygenase activity"/>
    <property type="evidence" value="ECO:0007669"/>
    <property type="project" value="UniProtKB-ARBA"/>
</dbReference>
<dbReference type="GO" id="GO:0002238">
    <property type="term" value="P:response to molecule of fungal origin"/>
    <property type="evidence" value="ECO:0007669"/>
    <property type="project" value="UniProtKB-ARBA"/>
</dbReference>
<dbReference type="SUPFAM" id="SSF51197">
    <property type="entry name" value="Clavaminate synthase-like"/>
    <property type="match status" value="2"/>
</dbReference>
<feature type="domain" description="Fe2OG dioxygenase" evidence="6">
    <location>
        <begin position="317"/>
        <end position="416"/>
    </location>
</feature>
<evidence type="ECO:0000256" key="3">
    <source>
        <dbReference type="ARBA" id="ARBA00023002"/>
    </source>
</evidence>
<dbReference type="InterPro" id="IPR027443">
    <property type="entry name" value="IPNS-like_sf"/>
</dbReference>
<dbReference type="InterPro" id="IPR026992">
    <property type="entry name" value="DIOX_N"/>
</dbReference>
<protein>
    <submittedName>
        <fullName evidence="7">1-aminocyclopropane-1-carboxylate oxidase1</fullName>
    </submittedName>
</protein>
<dbReference type="InterPro" id="IPR005123">
    <property type="entry name" value="Oxoglu/Fe-dep_dioxygenase_dom"/>
</dbReference>
<name>A0AAW2Y114_9LAMI</name>
<evidence type="ECO:0000256" key="1">
    <source>
        <dbReference type="ARBA" id="ARBA00008056"/>
    </source>
</evidence>
<dbReference type="InterPro" id="IPR044861">
    <property type="entry name" value="IPNS-like_FE2OG_OXY"/>
</dbReference>
<dbReference type="Pfam" id="PF14226">
    <property type="entry name" value="DIOX_N"/>
    <property type="match status" value="1"/>
</dbReference>
<organism evidence="7">
    <name type="scientific">Sesamum latifolium</name>
    <dbReference type="NCBI Taxonomy" id="2727402"/>
    <lineage>
        <taxon>Eukaryota</taxon>
        <taxon>Viridiplantae</taxon>
        <taxon>Streptophyta</taxon>
        <taxon>Embryophyta</taxon>
        <taxon>Tracheophyta</taxon>
        <taxon>Spermatophyta</taxon>
        <taxon>Magnoliopsida</taxon>
        <taxon>eudicotyledons</taxon>
        <taxon>Gunneridae</taxon>
        <taxon>Pentapetalae</taxon>
        <taxon>asterids</taxon>
        <taxon>lamiids</taxon>
        <taxon>Lamiales</taxon>
        <taxon>Pedaliaceae</taxon>
        <taxon>Sesamum</taxon>
    </lineage>
</organism>
<accession>A0AAW2Y114</accession>
<evidence type="ECO:0000256" key="2">
    <source>
        <dbReference type="ARBA" id="ARBA00022723"/>
    </source>
</evidence>
<gene>
    <name evidence="7" type="ORF">Slati_0569400</name>
</gene>
<evidence type="ECO:0000313" key="7">
    <source>
        <dbReference type="EMBL" id="KAL0459422.1"/>
    </source>
</evidence>
<dbReference type="GO" id="GO:0046872">
    <property type="term" value="F:metal ion binding"/>
    <property type="evidence" value="ECO:0007669"/>
    <property type="project" value="UniProtKB-KW"/>
</dbReference>
<dbReference type="Pfam" id="PF03171">
    <property type="entry name" value="2OG-FeII_Oxy"/>
    <property type="match status" value="2"/>
</dbReference>
<keyword evidence="4 5" id="KW-0408">Iron</keyword>
<keyword evidence="3 5" id="KW-0560">Oxidoreductase</keyword>
<reference evidence="7" key="2">
    <citation type="journal article" date="2024" name="Plant">
        <title>Genomic evolution and insights into agronomic trait innovations of Sesamum species.</title>
        <authorList>
            <person name="Miao H."/>
            <person name="Wang L."/>
            <person name="Qu L."/>
            <person name="Liu H."/>
            <person name="Sun Y."/>
            <person name="Le M."/>
            <person name="Wang Q."/>
            <person name="Wei S."/>
            <person name="Zheng Y."/>
            <person name="Lin W."/>
            <person name="Duan Y."/>
            <person name="Cao H."/>
            <person name="Xiong S."/>
            <person name="Wang X."/>
            <person name="Wei L."/>
            <person name="Li C."/>
            <person name="Ma Q."/>
            <person name="Ju M."/>
            <person name="Zhao R."/>
            <person name="Li G."/>
            <person name="Mu C."/>
            <person name="Tian Q."/>
            <person name="Mei H."/>
            <person name="Zhang T."/>
            <person name="Gao T."/>
            <person name="Zhang H."/>
        </authorList>
    </citation>
    <scope>NUCLEOTIDE SEQUENCE</scope>
    <source>
        <strain evidence="7">KEN1</strain>
    </source>
</reference>
<dbReference type="PANTHER" id="PTHR10209">
    <property type="entry name" value="OXIDOREDUCTASE, 2OG-FE II OXYGENASE FAMILY PROTEIN"/>
    <property type="match status" value="1"/>
</dbReference>
<dbReference type="EMBL" id="JACGWN010000002">
    <property type="protein sequence ID" value="KAL0459422.1"/>
    <property type="molecule type" value="Genomic_DNA"/>
</dbReference>
<keyword evidence="2 5" id="KW-0479">Metal-binding</keyword>
<evidence type="ECO:0000259" key="6">
    <source>
        <dbReference type="PROSITE" id="PS51471"/>
    </source>
</evidence>
<evidence type="ECO:0000256" key="5">
    <source>
        <dbReference type="RuleBase" id="RU003682"/>
    </source>
</evidence>
<dbReference type="Gene3D" id="2.60.120.330">
    <property type="entry name" value="B-lactam Antibiotic, Isopenicillin N Synthase, Chain"/>
    <property type="match status" value="2"/>
</dbReference>
<dbReference type="FunFam" id="2.60.120.330:FF:000026">
    <property type="entry name" value="DIBOA-glucoside dioxygenase BX6"/>
    <property type="match status" value="1"/>
</dbReference>
<dbReference type="GO" id="GO:0009805">
    <property type="term" value="P:coumarin biosynthetic process"/>
    <property type="evidence" value="ECO:0007669"/>
    <property type="project" value="UniProtKB-ARBA"/>
</dbReference>